<proteinExistence type="inferred from homology"/>
<dbReference type="GO" id="GO:0036297">
    <property type="term" value="P:interstrand cross-link repair"/>
    <property type="evidence" value="ECO:0007669"/>
    <property type="project" value="InterPro"/>
</dbReference>
<dbReference type="OrthoDB" id="76364at2759"/>
<sequence length="862" mass="98408">MFGQLIKHPQSTGFYDSSHTRPSKRPRFDKDAIKSNDGPPPSRFRNRVVPDSEDDDDDDGDIEDGTGMSAVAARTDLESAMPPIMIDAQAIEKYEAFKASQNDDTTDGNGNGGRATGSRVNSVDGRLKDRNWVRGKSSIYVDAFNLALDTVLDEESHLFDAAERDVFEQWWALDYEAQYLYVRLFLRKTAAWHRVKKLGYHSDISCLDTAIRGLQRARNLPESSAVEEHYPGDTDSPGPRLGSVFTFADRSEDEINTLEEASSLLKLDELKALAKDARVKGKNKRELVKALRRNSQKQVGLGFVGLKRADTESSIRSSASHPDADTPEPESEPNPVEEKVSEANRDAHFTRKILSETGPYIRLSLAPLKLFERVHLIFYRSSEWTEKSLTTIILAKISRRNFPDFIVSRSANIFSSRSSLLEFEASLRVQFRIDSILEFNGKPTEEGFQTILAVFEEVYPRWRALLREEQEKEDTVYGSGEGTYLRRLSPAWVYTRIVHKTTSVLAKQKGYKREYELLSELLAQRLFHHSRRGAWYQRKALLEEHYMALLASNEMKDAEWQNKKWKKIALQTCEEGLQDTLVHIIYHYDLQKRIKKLEKALRISKRAQHDFTHVRLAAPAEVTFEGIRIEKAQPLSQCNGSPHPGPTKRGAKTVWIDPREGGDCSVEEMCLSHYRTQGWKGYHSEGGLLRTLFAYLFFDILFTYVPNVFQTPFQTCPLDLHTDAFFPSRISEINHRLIEISNGEGAAILRRIWDGHHERRTCVVGLDWSFELTDLLEITRCFKGEALATVCKVVAQEYGQRFGGVPDLFLWHEEKVEVMFAEVKSENDRLSDTQRLWIHVLSGAGVRVELCHAVAKEVRVVL</sequence>
<evidence type="ECO:0000256" key="1">
    <source>
        <dbReference type="ARBA" id="ARBA00000983"/>
    </source>
</evidence>
<evidence type="ECO:0000256" key="4">
    <source>
        <dbReference type="ARBA" id="ARBA00022723"/>
    </source>
</evidence>
<evidence type="ECO:0000313" key="12">
    <source>
        <dbReference type="Proteomes" id="UP000193144"/>
    </source>
</evidence>
<dbReference type="GO" id="GO:0017108">
    <property type="term" value="F:5'-flap endonuclease activity"/>
    <property type="evidence" value="ECO:0007669"/>
    <property type="project" value="TreeGrafter"/>
</dbReference>
<organism evidence="11 12">
    <name type="scientific">Clohesyomyces aquaticus</name>
    <dbReference type="NCBI Taxonomy" id="1231657"/>
    <lineage>
        <taxon>Eukaryota</taxon>
        <taxon>Fungi</taxon>
        <taxon>Dikarya</taxon>
        <taxon>Ascomycota</taxon>
        <taxon>Pezizomycotina</taxon>
        <taxon>Dothideomycetes</taxon>
        <taxon>Pleosporomycetidae</taxon>
        <taxon>Pleosporales</taxon>
        <taxon>Lindgomycetaceae</taxon>
        <taxon>Clohesyomyces</taxon>
    </lineage>
</organism>
<dbReference type="Pfam" id="PF21170">
    <property type="entry name" value="FAN1_TPR"/>
    <property type="match status" value="1"/>
</dbReference>
<comment type="catalytic activity">
    <reaction evidence="1 8">
        <text>Hydrolytically removes 5'-nucleotides successively from the 3'-hydroxy termini of 3'-hydroxy-terminated oligonucleotides.</text>
        <dbReference type="EC" id="3.1.4.1"/>
    </reaction>
</comment>
<feature type="compositionally biased region" description="Acidic residues" evidence="9">
    <location>
        <begin position="51"/>
        <end position="64"/>
    </location>
</feature>
<dbReference type="InterPro" id="IPR033315">
    <property type="entry name" value="Fan1-like"/>
</dbReference>
<keyword evidence="8" id="KW-0234">DNA repair</keyword>
<accession>A0A1Y2ABU1</accession>
<evidence type="ECO:0000313" key="11">
    <source>
        <dbReference type="EMBL" id="ORY19485.1"/>
    </source>
</evidence>
<gene>
    <name evidence="11" type="ORF">BCR34DRAFT_552212</name>
</gene>
<keyword evidence="8" id="KW-0539">Nucleus</keyword>
<evidence type="ECO:0000256" key="6">
    <source>
        <dbReference type="ARBA" id="ARBA00022842"/>
    </source>
</evidence>
<keyword evidence="12" id="KW-1185">Reference proteome</keyword>
<dbReference type="InterPro" id="IPR049125">
    <property type="entry name" value="FAN1-like_WH"/>
</dbReference>
<dbReference type="GO" id="GO:0005634">
    <property type="term" value="C:nucleus"/>
    <property type="evidence" value="ECO:0007669"/>
    <property type="project" value="UniProtKB-SubCell"/>
</dbReference>
<dbReference type="InterPro" id="IPR049126">
    <property type="entry name" value="FAN1-like_TPR"/>
</dbReference>
<dbReference type="EC" id="3.1.4.1" evidence="8"/>
<evidence type="ECO:0000256" key="9">
    <source>
        <dbReference type="SAM" id="MobiDB-lite"/>
    </source>
</evidence>
<dbReference type="CDD" id="cd22326">
    <property type="entry name" value="FAN1-like"/>
    <property type="match status" value="1"/>
</dbReference>
<dbReference type="PANTHER" id="PTHR15749">
    <property type="entry name" value="FANCONI-ASSOCIATED NUCLEASE 1"/>
    <property type="match status" value="1"/>
</dbReference>
<keyword evidence="6 8" id="KW-0460">Magnesium</keyword>
<evidence type="ECO:0000256" key="2">
    <source>
        <dbReference type="ARBA" id="ARBA00005533"/>
    </source>
</evidence>
<comment type="subcellular location">
    <subcellularLocation>
        <location evidence="8">Nucleus</location>
    </subcellularLocation>
</comment>
<comment type="similarity">
    <text evidence="2 8">Belongs to the FAN1 family.</text>
</comment>
<feature type="region of interest" description="Disordered" evidence="9">
    <location>
        <begin position="1"/>
        <end position="66"/>
    </location>
</feature>
<dbReference type="AlphaFoldDB" id="A0A1Y2ABU1"/>
<keyword evidence="7 8" id="KW-0464">Manganese</keyword>
<keyword evidence="3 8" id="KW-0540">Nuclease</keyword>
<dbReference type="SMART" id="SM00990">
    <property type="entry name" value="VRR_NUC"/>
    <property type="match status" value="1"/>
</dbReference>
<evidence type="ECO:0000256" key="8">
    <source>
        <dbReference type="RuleBase" id="RU365033"/>
    </source>
</evidence>
<dbReference type="Pfam" id="PF08774">
    <property type="entry name" value="VRR_NUC"/>
    <property type="match status" value="1"/>
</dbReference>
<feature type="domain" description="VRR-NUC" evidence="10">
    <location>
        <begin position="740"/>
        <end position="855"/>
    </location>
</feature>
<protein>
    <recommendedName>
        <fullName evidence="8">Fanconi-associated nuclease</fullName>
        <ecNumber evidence="8">3.1.4.1</ecNumber>
    </recommendedName>
</protein>
<name>A0A1Y2ABU1_9PLEO</name>
<dbReference type="FunFam" id="3.40.1350.10:FF:000009">
    <property type="entry name" value="Fanconi-associated nuclease"/>
    <property type="match status" value="1"/>
</dbReference>
<comment type="cofactor">
    <cofactor evidence="8">
        <name>Mg(2+)</name>
        <dbReference type="ChEBI" id="CHEBI:18420"/>
    </cofactor>
    <cofactor evidence="8">
        <name>Mn(2+)</name>
        <dbReference type="ChEBI" id="CHEBI:29035"/>
    </cofactor>
</comment>
<dbReference type="InterPro" id="IPR014883">
    <property type="entry name" value="VRR_NUC"/>
</dbReference>
<reference evidence="11 12" key="1">
    <citation type="submission" date="2016-07" db="EMBL/GenBank/DDBJ databases">
        <title>Pervasive Adenine N6-methylation of Active Genes in Fungi.</title>
        <authorList>
            <consortium name="DOE Joint Genome Institute"/>
            <person name="Mondo S.J."/>
            <person name="Dannebaum R.O."/>
            <person name="Kuo R.C."/>
            <person name="Labutti K."/>
            <person name="Haridas S."/>
            <person name="Kuo A."/>
            <person name="Salamov A."/>
            <person name="Ahrendt S.R."/>
            <person name="Lipzen A."/>
            <person name="Sullivan W."/>
            <person name="Andreopoulos W.B."/>
            <person name="Clum A."/>
            <person name="Lindquist E."/>
            <person name="Daum C."/>
            <person name="Ramamoorthy G.K."/>
            <person name="Gryganskyi A."/>
            <person name="Culley D."/>
            <person name="Magnuson J.K."/>
            <person name="James T.Y."/>
            <person name="O'Malley M.A."/>
            <person name="Stajich J.E."/>
            <person name="Spatafora J.W."/>
            <person name="Visel A."/>
            <person name="Grigoriev I.V."/>
        </authorList>
    </citation>
    <scope>NUCLEOTIDE SEQUENCE [LARGE SCALE GENOMIC DNA]</scope>
    <source>
        <strain evidence="11 12">CBS 115471</strain>
    </source>
</reference>
<keyword evidence="8" id="KW-0227">DNA damage</keyword>
<dbReference type="GO" id="GO:0070336">
    <property type="term" value="F:flap-structured DNA binding"/>
    <property type="evidence" value="ECO:0007669"/>
    <property type="project" value="TreeGrafter"/>
</dbReference>
<evidence type="ECO:0000259" key="10">
    <source>
        <dbReference type="SMART" id="SM00990"/>
    </source>
</evidence>
<dbReference type="Proteomes" id="UP000193144">
    <property type="component" value="Unassembled WGS sequence"/>
</dbReference>
<comment type="function">
    <text evidence="8">Nuclease required for the repair of DNA interstrand cross-links (ICL). Acts as a 5'-3' exonuclease that anchors at a cut end of DNA and cleaves DNA successively at every third nucleotide, allowing to excise an ICL from one strand through flanking incisions.</text>
</comment>
<dbReference type="GO" id="GO:0008409">
    <property type="term" value="F:5'-3' exonuclease activity"/>
    <property type="evidence" value="ECO:0007669"/>
    <property type="project" value="TreeGrafter"/>
</dbReference>
<dbReference type="Gene3D" id="3.40.1350.10">
    <property type="match status" value="1"/>
</dbReference>
<keyword evidence="5 8" id="KW-0378">Hydrolase</keyword>
<evidence type="ECO:0000256" key="5">
    <source>
        <dbReference type="ARBA" id="ARBA00022801"/>
    </source>
</evidence>
<dbReference type="PANTHER" id="PTHR15749:SF4">
    <property type="entry name" value="FANCONI-ASSOCIATED NUCLEASE 1"/>
    <property type="match status" value="1"/>
</dbReference>
<feature type="region of interest" description="Disordered" evidence="9">
    <location>
        <begin position="635"/>
        <end position="654"/>
    </location>
</feature>
<comment type="caution">
    <text evidence="11">The sequence shown here is derived from an EMBL/GenBank/DDBJ whole genome shotgun (WGS) entry which is preliminary data.</text>
</comment>
<feature type="region of interest" description="Disordered" evidence="9">
    <location>
        <begin position="312"/>
        <end position="342"/>
    </location>
</feature>
<dbReference type="GO" id="GO:0004528">
    <property type="term" value="F:phosphodiesterase I activity"/>
    <property type="evidence" value="ECO:0007669"/>
    <property type="project" value="UniProtKB-EC"/>
</dbReference>
<dbReference type="EMBL" id="MCFA01000002">
    <property type="protein sequence ID" value="ORY19485.1"/>
    <property type="molecule type" value="Genomic_DNA"/>
</dbReference>
<evidence type="ECO:0000256" key="7">
    <source>
        <dbReference type="ARBA" id="ARBA00023211"/>
    </source>
</evidence>
<feature type="region of interest" description="Disordered" evidence="9">
    <location>
        <begin position="100"/>
        <end position="122"/>
    </location>
</feature>
<dbReference type="Pfam" id="PF21315">
    <property type="entry name" value="FAN1_HTH"/>
    <property type="match status" value="1"/>
</dbReference>
<dbReference type="STRING" id="1231657.A0A1Y2ABU1"/>
<dbReference type="GO" id="GO:0046872">
    <property type="term" value="F:metal ion binding"/>
    <property type="evidence" value="ECO:0007669"/>
    <property type="project" value="UniProtKB-KW"/>
</dbReference>
<dbReference type="InterPro" id="IPR011856">
    <property type="entry name" value="tRNA_endonuc-like_dom_sf"/>
</dbReference>
<dbReference type="InterPro" id="IPR049132">
    <property type="entry name" value="FAN1-like_euk"/>
</dbReference>
<keyword evidence="4 8" id="KW-0479">Metal-binding</keyword>
<evidence type="ECO:0000256" key="3">
    <source>
        <dbReference type="ARBA" id="ARBA00022722"/>
    </source>
</evidence>